<dbReference type="EMBL" id="JAFNJU010000007">
    <property type="protein sequence ID" value="MBO1265326.1"/>
    <property type="molecule type" value="Genomic_DNA"/>
</dbReference>
<organism evidence="1 2">
    <name type="scientific">Proteiniclasticum aestuarii</name>
    <dbReference type="NCBI Taxonomy" id="2817862"/>
    <lineage>
        <taxon>Bacteria</taxon>
        <taxon>Bacillati</taxon>
        <taxon>Bacillota</taxon>
        <taxon>Clostridia</taxon>
        <taxon>Eubacteriales</taxon>
        <taxon>Clostridiaceae</taxon>
        <taxon>Proteiniclasticum</taxon>
    </lineage>
</organism>
<dbReference type="GO" id="GO:0005829">
    <property type="term" value="C:cytosol"/>
    <property type="evidence" value="ECO:0007669"/>
    <property type="project" value="TreeGrafter"/>
</dbReference>
<dbReference type="InterPro" id="IPR004375">
    <property type="entry name" value="NanQ/TabA/YiaL"/>
</dbReference>
<dbReference type="PANTHER" id="PTHR34986">
    <property type="entry name" value="EVOLVED BETA-GALACTOSIDASE SUBUNIT BETA"/>
    <property type="match status" value="1"/>
</dbReference>
<reference evidence="1" key="1">
    <citation type="submission" date="2021-03" db="EMBL/GenBank/DDBJ databases">
        <title>Proteiniclasticum marinus sp. nov., isolated from tidal flat sediment.</title>
        <authorList>
            <person name="Namirimu T."/>
            <person name="Yang J.-A."/>
            <person name="Yang S.-H."/>
            <person name="Kim Y.-J."/>
            <person name="Kwon K.K."/>
        </authorList>
    </citation>
    <scope>NUCLEOTIDE SEQUENCE</scope>
    <source>
        <strain evidence="1">SCR006</strain>
    </source>
</reference>
<comment type="caution">
    <text evidence="1">The sequence shown here is derived from an EMBL/GenBank/DDBJ whole genome shotgun (WGS) entry which is preliminary data.</text>
</comment>
<dbReference type="SUPFAM" id="SSF51197">
    <property type="entry name" value="Clavaminate synthase-like"/>
    <property type="match status" value="1"/>
</dbReference>
<sequence length="155" mass="18362">MIYSSIRTWRKEEQIYTERLHKALTFLERLDPETMEDEKFVLEEGTIFGFITSVHTEEIEARRPESHGKHMDIQFLIEGREKIGFIRKNHAIEILTDELKEKDNCFYRKDLDGEIFLDLKPGDFAVFFPEDIHRPQCISGEDSAIRKCVIKIRVD</sequence>
<dbReference type="AlphaFoldDB" id="A0A939H8Z3"/>
<name>A0A939H8Z3_9CLOT</name>
<accession>A0A939H8Z3</accession>
<dbReference type="RefSeq" id="WP_207599850.1">
    <property type="nucleotide sequence ID" value="NZ_JAFNJU010000007.1"/>
</dbReference>
<dbReference type="Pfam" id="PF04074">
    <property type="entry name" value="DUF386"/>
    <property type="match status" value="1"/>
</dbReference>
<proteinExistence type="predicted"/>
<dbReference type="NCBIfam" id="TIGR00022">
    <property type="entry name" value="YhcH/YjgK/YiaL family protein"/>
    <property type="match status" value="1"/>
</dbReference>
<evidence type="ECO:0000313" key="2">
    <source>
        <dbReference type="Proteomes" id="UP000664218"/>
    </source>
</evidence>
<protein>
    <submittedName>
        <fullName evidence="1">YhcH/YjgK/YiaL family protein</fullName>
    </submittedName>
</protein>
<dbReference type="Gene3D" id="2.60.120.370">
    <property type="entry name" value="YhcH/YjgK/YiaL"/>
    <property type="match status" value="1"/>
</dbReference>
<gene>
    <name evidence="1" type="ORF">J3A84_09820</name>
</gene>
<dbReference type="Proteomes" id="UP000664218">
    <property type="component" value="Unassembled WGS sequence"/>
</dbReference>
<keyword evidence="2" id="KW-1185">Reference proteome</keyword>
<dbReference type="PANTHER" id="PTHR34986:SF1">
    <property type="entry name" value="PROTEIN YIAL"/>
    <property type="match status" value="1"/>
</dbReference>
<evidence type="ECO:0000313" key="1">
    <source>
        <dbReference type="EMBL" id="MBO1265326.1"/>
    </source>
</evidence>
<dbReference type="InterPro" id="IPR037012">
    <property type="entry name" value="NanQ/TabA/YiaL_sf"/>
</dbReference>